<keyword evidence="3 6" id="KW-0521">NADP</keyword>
<comment type="cofactor">
    <cofactor evidence="6">
        <name>Mg(2+)</name>
        <dbReference type="ChEBI" id="CHEBI:18420"/>
    </cofactor>
</comment>
<dbReference type="GO" id="GO:0046496">
    <property type="term" value="P:nicotinamide nucleotide metabolic process"/>
    <property type="evidence" value="ECO:0007669"/>
    <property type="project" value="UniProtKB-UniRule"/>
</dbReference>
<feature type="binding site" evidence="6">
    <location>
        <position position="163"/>
    </location>
    <ligand>
        <name>(6S)-NADPHX</name>
        <dbReference type="ChEBI" id="CHEBI:64076"/>
    </ligand>
</feature>
<keyword evidence="4 6" id="KW-0520">NAD</keyword>
<evidence type="ECO:0000256" key="4">
    <source>
        <dbReference type="ARBA" id="ARBA00023027"/>
    </source>
</evidence>
<dbReference type="Pfam" id="PF01256">
    <property type="entry name" value="Carb_kinase"/>
    <property type="match status" value="1"/>
</dbReference>
<dbReference type="HAMAP" id="MF_01965">
    <property type="entry name" value="NADHX_dehydratase"/>
    <property type="match status" value="1"/>
</dbReference>
<comment type="similarity">
    <text evidence="6">Belongs to the NnrD/CARKD family.</text>
</comment>
<feature type="domain" description="YjeF C-terminal" evidence="7">
    <location>
        <begin position="6"/>
        <end position="288"/>
    </location>
</feature>
<dbReference type="Proteomes" id="UP000546200">
    <property type="component" value="Unassembled WGS sequence"/>
</dbReference>
<feature type="binding site" evidence="6">
    <location>
        <position position="230"/>
    </location>
    <ligand>
        <name>(6S)-NADPHX</name>
        <dbReference type="ChEBI" id="CHEBI:64076"/>
    </ligand>
</feature>
<dbReference type="GO" id="GO:0052856">
    <property type="term" value="F:NAD(P)HX epimerase activity"/>
    <property type="evidence" value="ECO:0007669"/>
    <property type="project" value="TreeGrafter"/>
</dbReference>
<dbReference type="GO" id="GO:0052855">
    <property type="term" value="F:ADP-dependent NAD(P)H-hydrate dehydratase activity"/>
    <property type="evidence" value="ECO:0007669"/>
    <property type="project" value="UniProtKB-UniRule"/>
</dbReference>
<keyword evidence="9" id="KW-1185">Reference proteome</keyword>
<dbReference type="RefSeq" id="WP_184055387.1">
    <property type="nucleotide sequence ID" value="NZ_JACIJK010000003.1"/>
</dbReference>
<evidence type="ECO:0000256" key="1">
    <source>
        <dbReference type="ARBA" id="ARBA00022741"/>
    </source>
</evidence>
<feature type="binding site" evidence="6">
    <location>
        <begin position="200"/>
        <end position="204"/>
    </location>
    <ligand>
        <name>AMP</name>
        <dbReference type="ChEBI" id="CHEBI:456215"/>
    </ligand>
</feature>
<dbReference type="GO" id="GO:0005524">
    <property type="term" value="F:ATP binding"/>
    <property type="evidence" value="ECO:0007669"/>
    <property type="project" value="UniProtKB-KW"/>
</dbReference>
<dbReference type="Gene3D" id="3.40.1190.20">
    <property type="match status" value="1"/>
</dbReference>
<evidence type="ECO:0000256" key="5">
    <source>
        <dbReference type="ARBA" id="ARBA00023239"/>
    </source>
</evidence>
<dbReference type="NCBIfam" id="TIGR00196">
    <property type="entry name" value="yjeF_cterm"/>
    <property type="match status" value="1"/>
</dbReference>
<evidence type="ECO:0000313" key="9">
    <source>
        <dbReference type="Proteomes" id="UP000546200"/>
    </source>
</evidence>
<dbReference type="AlphaFoldDB" id="A0A7W9BCC5"/>
<dbReference type="EC" id="4.2.1.136" evidence="6"/>
<feature type="binding site" evidence="6">
    <location>
        <position position="40"/>
    </location>
    <ligand>
        <name>(6S)-NADPHX</name>
        <dbReference type="ChEBI" id="CHEBI:64076"/>
    </ligand>
</feature>
<evidence type="ECO:0000256" key="3">
    <source>
        <dbReference type="ARBA" id="ARBA00022857"/>
    </source>
</evidence>
<evidence type="ECO:0000256" key="6">
    <source>
        <dbReference type="HAMAP-Rule" id="MF_01965"/>
    </source>
</evidence>
<dbReference type="GO" id="GO:0016301">
    <property type="term" value="F:kinase activity"/>
    <property type="evidence" value="ECO:0007669"/>
    <property type="project" value="UniProtKB-KW"/>
</dbReference>
<feature type="binding site" evidence="6">
    <location>
        <position position="229"/>
    </location>
    <ligand>
        <name>AMP</name>
        <dbReference type="ChEBI" id="CHEBI:456215"/>
    </ligand>
</feature>
<comment type="function">
    <text evidence="6">Catalyzes the dehydration of the S-form of NAD(P)HX at the expense of ADP, which is converted to AMP. Together with NAD(P)HX epimerase, which catalyzes the epimerization of the S- and R-forms, the enzyme allows the repair of both epimers of NAD(P)HX, a damaged form of NAD(P)H that is a result of enzymatic or heat-dependent hydration.</text>
</comment>
<sequence length="288" mass="29217">MIEIDADWRAAHPLPGLTGEASKTSRRLLVIGGSRRVPGAIRLTGEAALRVGAGRVRIATLESAAALIGVAFPESGVVGLAEAEGEIAKEAAGIVAEQAAIHHAIVLGPGMGDQEAVAHLVRALADAPNDQAVLVLDAAAVACAGPLEKVLKGWAGRLILTPHHGEMAALAGCEVEDVDRDCENIAREMAARFGAVVALKGVETLVAAPDGTVLHYPGGGRGLGVAGSGDVLAGVIGGLLSRGVDPLAATGWGVWLHGQAGRTLADKVAPLGFLSRELLPELPALLPR</sequence>
<comment type="subunit">
    <text evidence="6">Homotetramer.</text>
</comment>
<dbReference type="EMBL" id="JACIJK010000003">
    <property type="protein sequence ID" value="MBB5714236.1"/>
    <property type="molecule type" value="Genomic_DNA"/>
</dbReference>
<dbReference type="CDD" id="cd01171">
    <property type="entry name" value="YXKO-related"/>
    <property type="match status" value="1"/>
</dbReference>
<accession>A0A7W9BCC5</accession>
<feature type="binding site" evidence="6">
    <location>
        <position position="110"/>
    </location>
    <ligand>
        <name>(6S)-NADPHX</name>
        <dbReference type="ChEBI" id="CHEBI:64076"/>
    </ligand>
</feature>
<evidence type="ECO:0000313" key="8">
    <source>
        <dbReference type="EMBL" id="MBB5714236.1"/>
    </source>
</evidence>
<name>A0A7W9BCC5_9SPHN</name>
<keyword evidence="2 6" id="KW-0067">ATP-binding</keyword>
<comment type="catalytic activity">
    <reaction evidence="6">
        <text>(6S)-NADPHX + ADP = AMP + phosphate + NADPH + H(+)</text>
        <dbReference type="Rhea" id="RHEA:32235"/>
        <dbReference type="ChEBI" id="CHEBI:15378"/>
        <dbReference type="ChEBI" id="CHEBI:43474"/>
        <dbReference type="ChEBI" id="CHEBI:57783"/>
        <dbReference type="ChEBI" id="CHEBI:64076"/>
        <dbReference type="ChEBI" id="CHEBI:456215"/>
        <dbReference type="ChEBI" id="CHEBI:456216"/>
        <dbReference type="EC" id="4.2.1.136"/>
    </reaction>
</comment>
<keyword evidence="8" id="KW-0418">Kinase</keyword>
<dbReference type="GO" id="GO:0110051">
    <property type="term" value="P:metabolite repair"/>
    <property type="evidence" value="ECO:0007669"/>
    <property type="project" value="TreeGrafter"/>
</dbReference>
<protein>
    <recommendedName>
        <fullName evidence="6">ADP-dependent (S)-NAD(P)H-hydrate dehydratase</fullName>
        <ecNumber evidence="6">4.2.1.136</ecNumber>
    </recommendedName>
    <alternativeName>
        <fullName evidence="6">ADP-dependent NAD(P)HX dehydratase</fullName>
    </alternativeName>
</protein>
<dbReference type="InterPro" id="IPR029056">
    <property type="entry name" value="Ribokinase-like"/>
</dbReference>
<dbReference type="PROSITE" id="PS51383">
    <property type="entry name" value="YJEF_C_3"/>
    <property type="match status" value="1"/>
</dbReference>
<comment type="catalytic activity">
    <reaction evidence="6">
        <text>(6S)-NADHX + ADP = AMP + phosphate + NADH + H(+)</text>
        <dbReference type="Rhea" id="RHEA:32223"/>
        <dbReference type="ChEBI" id="CHEBI:15378"/>
        <dbReference type="ChEBI" id="CHEBI:43474"/>
        <dbReference type="ChEBI" id="CHEBI:57945"/>
        <dbReference type="ChEBI" id="CHEBI:64074"/>
        <dbReference type="ChEBI" id="CHEBI:456215"/>
        <dbReference type="ChEBI" id="CHEBI:456216"/>
        <dbReference type="EC" id="4.2.1.136"/>
    </reaction>
</comment>
<gene>
    <name evidence="6" type="primary">nnrD</name>
    <name evidence="8" type="ORF">FHS94_001067</name>
</gene>
<dbReference type="InterPro" id="IPR000631">
    <property type="entry name" value="CARKD"/>
</dbReference>
<evidence type="ECO:0000259" key="7">
    <source>
        <dbReference type="PROSITE" id="PS51383"/>
    </source>
</evidence>
<keyword evidence="5 6" id="KW-0456">Lyase</keyword>
<dbReference type="SUPFAM" id="SSF53613">
    <property type="entry name" value="Ribokinase-like"/>
    <property type="match status" value="1"/>
</dbReference>
<keyword evidence="8" id="KW-0808">Transferase</keyword>
<dbReference type="PROSITE" id="PS01050">
    <property type="entry name" value="YJEF_C_2"/>
    <property type="match status" value="1"/>
</dbReference>
<evidence type="ECO:0000256" key="2">
    <source>
        <dbReference type="ARBA" id="ARBA00022840"/>
    </source>
</evidence>
<reference evidence="8 9" key="1">
    <citation type="submission" date="2020-08" db="EMBL/GenBank/DDBJ databases">
        <title>Genomic Encyclopedia of Type Strains, Phase IV (KMG-IV): sequencing the most valuable type-strain genomes for metagenomic binning, comparative biology and taxonomic classification.</title>
        <authorList>
            <person name="Goeker M."/>
        </authorList>
    </citation>
    <scope>NUCLEOTIDE SEQUENCE [LARGE SCALE GENOMIC DNA]</scope>
    <source>
        <strain evidence="8 9">DSM 100044</strain>
    </source>
</reference>
<comment type="caution">
    <text evidence="8">The sequence shown here is derived from an EMBL/GenBank/DDBJ whole genome shotgun (WGS) entry which is preliminary data.</text>
</comment>
<organism evidence="8 9">
    <name type="scientific">Sphingomonas aerophila</name>
    <dbReference type="NCBI Taxonomy" id="1344948"/>
    <lineage>
        <taxon>Bacteria</taxon>
        <taxon>Pseudomonadati</taxon>
        <taxon>Pseudomonadota</taxon>
        <taxon>Alphaproteobacteria</taxon>
        <taxon>Sphingomonadales</taxon>
        <taxon>Sphingomonadaceae</taxon>
        <taxon>Sphingomonas</taxon>
    </lineage>
</organism>
<dbReference type="InterPro" id="IPR017953">
    <property type="entry name" value="Carbohydrate_kinase_pred_CS"/>
</dbReference>
<proteinExistence type="inferred from homology"/>
<keyword evidence="1 6" id="KW-0547">Nucleotide-binding</keyword>
<dbReference type="PANTHER" id="PTHR12592:SF0">
    <property type="entry name" value="ATP-DEPENDENT (S)-NAD(P)H-HYDRATE DEHYDRATASE"/>
    <property type="match status" value="1"/>
</dbReference>
<dbReference type="PANTHER" id="PTHR12592">
    <property type="entry name" value="ATP-DEPENDENT (S)-NAD(P)H-HYDRATE DEHYDRATASE FAMILY MEMBER"/>
    <property type="match status" value="1"/>
</dbReference>